<dbReference type="EMBL" id="BONJ01000007">
    <property type="protein sequence ID" value="GIG13809.1"/>
    <property type="molecule type" value="Genomic_DNA"/>
</dbReference>
<protein>
    <submittedName>
        <fullName evidence="3">Uncharacterized protein</fullName>
    </submittedName>
</protein>
<comment type="caution">
    <text evidence="3">The sequence shown here is derived from an EMBL/GenBank/DDBJ whole genome shotgun (WGS) entry which is preliminary data.</text>
</comment>
<name>A0A8J3LE23_9ACTN</name>
<feature type="region of interest" description="Disordered" evidence="1">
    <location>
        <begin position="97"/>
        <end position="118"/>
    </location>
</feature>
<accession>A0A8J3LE23</accession>
<evidence type="ECO:0000256" key="2">
    <source>
        <dbReference type="SAM" id="Phobius"/>
    </source>
</evidence>
<proteinExistence type="predicted"/>
<gene>
    <name evidence="3" type="ORF">Cme02nite_21410</name>
</gene>
<sequence>MSNKADKLGGLSGEETAVPPIDASTLLATVLTDVAGPLLSLTASPQHTPAALIGLPTLVPADFGGKGLALAGAVFFAALTVALTVWLHKKIRPERLTPANAHVIHPEGTSQPGGAPSA</sequence>
<dbReference type="AlphaFoldDB" id="A0A8J3LE23"/>
<dbReference type="Proteomes" id="UP000660339">
    <property type="component" value="Unassembled WGS sequence"/>
</dbReference>
<keyword evidence="4" id="KW-1185">Reference proteome</keyword>
<organism evidence="3 4">
    <name type="scientific">Catellatospora methionotrophica</name>
    <dbReference type="NCBI Taxonomy" id="121620"/>
    <lineage>
        <taxon>Bacteria</taxon>
        <taxon>Bacillati</taxon>
        <taxon>Actinomycetota</taxon>
        <taxon>Actinomycetes</taxon>
        <taxon>Micromonosporales</taxon>
        <taxon>Micromonosporaceae</taxon>
        <taxon>Catellatospora</taxon>
    </lineage>
</organism>
<reference evidence="3" key="1">
    <citation type="submission" date="2021-01" db="EMBL/GenBank/DDBJ databases">
        <title>Whole genome shotgun sequence of Catellatospora methionotrophica NBRC 14553.</title>
        <authorList>
            <person name="Komaki H."/>
            <person name="Tamura T."/>
        </authorList>
    </citation>
    <scope>NUCLEOTIDE SEQUENCE</scope>
    <source>
        <strain evidence="3">NBRC 14553</strain>
    </source>
</reference>
<keyword evidence="2" id="KW-0812">Transmembrane</keyword>
<keyword evidence="2" id="KW-0472">Membrane</keyword>
<evidence type="ECO:0000313" key="4">
    <source>
        <dbReference type="Proteomes" id="UP000660339"/>
    </source>
</evidence>
<feature type="transmembrane region" description="Helical" evidence="2">
    <location>
        <begin position="68"/>
        <end position="87"/>
    </location>
</feature>
<evidence type="ECO:0000313" key="3">
    <source>
        <dbReference type="EMBL" id="GIG13809.1"/>
    </source>
</evidence>
<keyword evidence="2" id="KW-1133">Transmembrane helix</keyword>
<evidence type="ECO:0000256" key="1">
    <source>
        <dbReference type="SAM" id="MobiDB-lite"/>
    </source>
</evidence>